<dbReference type="PANTHER" id="PTHR10091:SF6">
    <property type="entry name" value="1-EPIMERASE, PUTATIVE (AFU_ORTHOLOGUE AFUA_3G13240)-RELATED"/>
    <property type="match status" value="1"/>
</dbReference>
<dbReference type="Pfam" id="PF01263">
    <property type="entry name" value="Aldose_epim"/>
    <property type="match status" value="1"/>
</dbReference>
<evidence type="ECO:0000313" key="1">
    <source>
        <dbReference type="EMBL" id="PMD36167.1"/>
    </source>
</evidence>
<dbReference type="GO" id="GO:0033499">
    <property type="term" value="P:galactose catabolic process via UDP-galactose, Leloir pathway"/>
    <property type="evidence" value="ECO:0007669"/>
    <property type="project" value="TreeGrafter"/>
</dbReference>
<dbReference type="AlphaFoldDB" id="A0A2J6RCD9"/>
<dbReference type="EMBL" id="KZ613951">
    <property type="protein sequence ID" value="PMD36167.1"/>
    <property type="molecule type" value="Genomic_DNA"/>
</dbReference>
<reference evidence="1 2" key="1">
    <citation type="submission" date="2016-04" db="EMBL/GenBank/DDBJ databases">
        <title>A degradative enzymes factory behind the ericoid mycorrhizal symbiosis.</title>
        <authorList>
            <consortium name="DOE Joint Genome Institute"/>
            <person name="Martino E."/>
            <person name="Morin E."/>
            <person name="Grelet G."/>
            <person name="Kuo A."/>
            <person name="Kohler A."/>
            <person name="Daghino S."/>
            <person name="Barry K."/>
            <person name="Choi C."/>
            <person name="Cichocki N."/>
            <person name="Clum A."/>
            <person name="Copeland A."/>
            <person name="Hainaut M."/>
            <person name="Haridas S."/>
            <person name="Labutti K."/>
            <person name="Lindquist E."/>
            <person name="Lipzen A."/>
            <person name="Khouja H.-R."/>
            <person name="Murat C."/>
            <person name="Ohm R."/>
            <person name="Olson A."/>
            <person name="Spatafora J."/>
            <person name="Veneault-Fourrey C."/>
            <person name="Henrissat B."/>
            <person name="Grigoriev I."/>
            <person name="Martin F."/>
            <person name="Perotto S."/>
        </authorList>
    </citation>
    <scope>NUCLEOTIDE SEQUENCE [LARGE SCALE GENOMIC DNA]</scope>
    <source>
        <strain evidence="1 2">F</strain>
    </source>
</reference>
<dbReference type="GO" id="GO:0006006">
    <property type="term" value="P:glucose metabolic process"/>
    <property type="evidence" value="ECO:0007669"/>
    <property type="project" value="TreeGrafter"/>
</dbReference>
<dbReference type="SUPFAM" id="SSF74650">
    <property type="entry name" value="Galactose mutarotase-like"/>
    <property type="match status" value="1"/>
</dbReference>
<dbReference type="PANTHER" id="PTHR10091">
    <property type="entry name" value="ALDOSE-1-EPIMERASE"/>
    <property type="match status" value="1"/>
</dbReference>
<dbReference type="GO" id="GO:0030246">
    <property type="term" value="F:carbohydrate binding"/>
    <property type="evidence" value="ECO:0007669"/>
    <property type="project" value="InterPro"/>
</dbReference>
<organism evidence="1 2">
    <name type="scientific">Hyaloscypha variabilis (strain UAMH 11265 / GT02V1 / F)</name>
    <name type="common">Meliniomyces variabilis</name>
    <dbReference type="NCBI Taxonomy" id="1149755"/>
    <lineage>
        <taxon>Eukaryota</taxon>
        <taxon>Fungi</taxon>
        <taxon>Dikarya</taxon>
        <taxon>Ascomycota</taxon>
        <taxon>Pezizomycotina</taxon>
        <taxon>Leotiomycetes</taxon>
        <taxon>Helotiales</taxon>
        <taxon>Hyaloscyphaceae</taxon>
        <taxon>Hyaloscypha</taxon>
        <taxon>Hyaloscypha variabilis</taxon>
    </lineage>
</organism>
<dbReference type="STRING" id="1149755.A0A2J6RCD9"/>
<dbReference type="InterPro" id="IPR014718">
    <property type="entry name" value="GH-type_carb-bd"/>
</dbReference>
<gene>
    <name evidence="1" type="ORF">L207DRAFT_587189</name>
</gene>
<dbReference type="Proteomes" id="UP000235786">
    <property type="component" value="Unassembled WGS sequence"/>
</dbReference>
<name>A0A2J6RCD9_HYAVF</name>
<sequence>MVGTRGAVKFSVRLLAAAKAIWKGGSPFTALTAVWPTNDEGKYVIEAEGIRLAFTNHGAALSNLWINDTNGQEIDIVLGLDHADLYTQTTSNPYLNGVIGRYAGYLNSSTYEDMDGVKHKVKANANSGSATYNGGKRGWGRTDWEVPFHSQNSILFVNFDYKKEGFPGIFVGCITHTVYPYEWHIGYGVTPLLAEGGPLNLAQQVFFNLDGLSTNGSNTVLNHKLHLPLSGLRFGVDELGIPTGDLLSNREGKEHEFWSGPKEIKENLNANTTPFSYNETFMLSHRHTDTKRDDPAAILSSDRSGITMEVYTDQDALHVHTWGEKDGPLKLKDSQGEGNVPLHGAISLEQQDWPDGVNHPEWFYRKTLYGSLDIYNAYMAYKFKVDRKGKEIPGK</sequence>
<accession>A0A2J6RCD9</accession>
<evidence type="ECO:0000313" key="2">
    <source>
        <dbReference type="Proteomes" id="UP000235786"/>
    </source>
</evidence>
<protein>
    <submittedName>
        <fullName evidence="1">Putative aldose 1-epimerase family protein</fullName>
    </submittedName>
</protein>
<proteinExistence type="predicted"/>
<dbReference type="InterPro" id="IPR011013">
    <property type="entry name" value="Gal_mutarotase_sf_dom"/>
</dbReference>
<dbReference type="Gene3D" id="2.70.98.10">
    <property type="match status" value="1"/>
</dbReference>
<dbReference type="OrthoDB" id="274691at2759"/>
<dbReference type="InterPro" id="IPR008183">
    <property type="entry name" value="Aldose_1/G6P_1-epimerase"/>
</dbReference>
<keyword evidence="2" id="KW-1185">Reference proteome</keyword>
<dbReference type="GO" id="GO:0004034">
    <property type="term" value="F:aldose 1-epimerase activity"/>
    <property type="evidence" value="ECO:0007669"/>
    <property type="project" value="TreeGrafter"/>
</dbReference>